<dbReference type="PROSITE" id="PS50111">
    <property type="entry name" value="CHEMOTAXIS_TRANSDUC_2"/>
    <property type="match status" value="1"/>
</dbReference>
<dbReference type="Pfam" id="PF00015">
    <property type="entry name" value="MCPsignal"/>
    <property type="match status" value="1"/>
</dbReference>
<evidence type="ECO:0000256" key="9">
    <source>
        <dbReference type="SAM" id="Phobius"/>
    </source>
</evidence>
<comment type="subcellular location">
    <subcellularLocation>
        <location evidence="1">Cell membrane</location>
        <topology evidence="1">Multi-pass membrane protein</topology>
    </subcellularLocation>
</comment>
<evidence type="ECO:0000256" key="6">
    <source>
        <dbReference type="ARBA" id="ARBA00023224"/>
    </source>
</evidence>
<dbReference type="GeneID" id="96596970"/>
<dbReference type="EMBL" id="LFXJ01000002">
    <property type="protein sequence ID" value="KMY33760.1"/>
    <property type="molecule type" value="Genomic_DNA"/>
</dbReference>
<organism evidence="11 12">
    <name type="scientific">Lysinibacillus xylanilyticus</name>
    <dbReference type="NCBI Taxonomy" id="582475"/>
    <lineage>
        <taxon>Bacteria</taxon>
        <taxon>Bacillati</taxon>
        <taxon>Bacillota</taxon>
        <taxon>Bacilli</taxon>
        <taxon>Bacillales</taxon>
        <taxon>Bacillaceae</taxon>
        <taxon>Lysinibacillus</taxon>
    </lineage>
</organism>
<evidence type="ECO:0000256" key="1">
    <source>
        <dbReference type="ARBA" id="ARBA00004651"/>
    </source>
</evidence>
<dbReference type="GO" id="GO:0007165">
    <property type="term" value="P:signal transduction"/>
    <property type="evidence" value="ECO:0007669"/>
    <property type="project" value="UniProtKB-KW"/>
</dbReference>
<evidence type="ECO:0000256" key="7">
    <source>
        <dbReference type="PROSITE-ProRule" id="PRU00284"/>
    </source>
</evidence>
<evidence type="ECO:0000256" key="8">
    <source>
        <dbReference type="SAM" id="Coils"/>
    </source>
</evidence>
<keyword evidence="6 7" id="KW-0807">Transducer</keyword>
<dbReference type="RefSeq" id="WP_049662972.1">
    <property type="nucleotide sequence ID" value="NZ_LFXJ01000002.1"/>
</dbReference>
<dbReference type="PATRIC" id="fig|582475.4.peg.3826"/>
<dbReference type="InterPro" id="IPR033463">
    <property type="entry name" value="sCache_3"/>
</dbReference>
<feature type="domain" description="Methyl-accepting transducer" evidence="10">
    <location>
        <begin position="268"/>
        <end position="504"/>
    </location>
</feature>
<evidence type="ECO:0000313" key="11">
    <source>
        <dbReference type="EMBL" id="KMY33760.1"/>
    </source>
</evidence>
<evidence type="ECO:0000259" key="10">
    <source>
        <dbReference type="PROSITE" id="PS50111"/>
    </source>
</evidence>
<proteinExistence type="predicted"/>
<keyword evidence="4 9" id="KW-1133">Transmembrane helix</keyword>
<dbReference type="Proteomes" id="UP000037326">
    <property type="component" value="Unassembled WGS sequence"/>
</dbReference>
<dbReference type="Gene3D" id="3.30.450.20">
    <property type="entry name" value="PAS domain"/>
    <property type="match status" value="1"/>
</dbReference>
<keyword evidence="2" id="KW-1003">Cell membrane</keyword>
<keyword evidence="8" id="KW-0175">Coiled coil</keyword>
<keyword evidence="3 9" id="KW-0812">Transmembrane</keyword>
<dbReference type="Pfam" id="PF17203">
    <property type="entry name" value="sCache_3_2"/>
    <property type="match status" value="1"/>
</dbReference>
<evidence type="ECO:0000256" key="4">
    <source>
        <dbReference type="ARBA" id="ARBA00022989"/>
    </source>
</evidence>
<sequence length="554" mass="60812">MKNKSIKRRLLFFTLSLLLLSSVINSVLGVWIVGKNSKEVLIDKANEQVYEIAKQAETILNSENDPISSLQDFVESKAQQDNVTYAIVIDTNAEAVAHSDKGKLGKTYEDAYTIDGAKHGKKQFMRWYAEVQGIWTYDIMEPIYKDGKLYGVIDIGVPESGIQSITNSVLGYQIITGIVSFIIIGALMWWIIGRIVTAIKNLENIIHQTTSLDFTENPELNKLLHHQDEIGLMAKGISGMQSALKNVTVNIHKTSSELSDSSKILIQIAEDTVRTTDEISSAINEVAKATEEQAHDTEKSAEQLNQLSGNIDRVIEHTEKIASMTEDIDHLSNQGVETVNQLSIWSEKNRESSQQVSNIVQEVDKTSSDISSIVNTITDIATQTNLLALNASIESARVGEAGKGFAVVADEIRKLSEQTSNATEDIKNKISAIQAISKSAVQEISTSLSIVEQNAKATKDTSEIFNTIKVALDQTSEVAQEVKHLSHEMDERKEQIISAVQSISASAVETSAGTEQVSASANEQLKSIETVSEKAKDLNAIADALRDEMKKFTI</sequence>
<dbReference type="AlphaFoldDB" id="A0A0K9FGY9"/>
<evidence type="ECO:0000256" key="2">
    <source>
        <dbReference type="ARBA" id="ARBA00022475"/>
    </source>
</evidence>
<reference evidence="12" key="1">
    <citation type="submission" date="2015-07" db="EMBL/GenBank/DDBJ databases">
        <authorList>
            <consortium name="Consortium for Microbial Forensics and Genomics (microFORGE)"/>
            <person name="Knight B.M."/>
            <person name="Roberts D.P."/>
            <person name="Lin D."/>
            <person name="Hari K."/>
            <person name="Fletcher J."/>
            <person name="Melcher U."/>
            <person name="Blagden T."/>
            <person name="Winegar R.A."/>
        </authorList>
    </citation>
    <scope>NUCLEOTIDE SEQUENCE [LARGE SCALE GENOMIC DNA]</scope>
    <source>
        <strain evidence="12">DSM 23493</strain>
    </source>
</reference>
<dbReference type="InterPro" id="IPR004089">
    <property type="entry name" value="MCPsignal_dom"/>
</dbReference>
<feature type="transmembrane region" description="Helical" evidence="9">
    <location>
        <begin position="170"/>
        <end position="192"/>
    </location>
</feature>
<dbReference type="PANTHER" id="PTHR32089:SF112">
    <property type="entry name" value="LYSOZYME-LIKE PROTEIN-RELATED"/>
    <property type="match status" value="1"/>
</dbReference>
<evidence type="ECO:0000313" key="12">
    <source>
        <dbReference type="Proteomes" id="UP000037326"/>
    </source>
</evidence>
<dbReference type="PANTHER" id="PTHR32089">
    <property type="entry name" value="METHYL-ACCEPTING CHEMOTAXIS PROTEIN MCPB"/>
    <property type="match status" value="1"/>
</dbReference>
<gene>
    <name evidence="11" type="ORF">ACZ11_01385</name>
</gene>
<dbReference type="Gene3D" id="1.10.287.950">
    <property type="entry name" value="Methyl-accepting chemotaxis protein"/>
    <property type="match status" value="1"/>
</dbReference>
<dbReference type="InterPro" id="IPR029151">
    <property type="entry name" value="Sensor-like_sf"/>
</dbReference>
<accession>A0A0K9FGY9</accession>
<protein>
    <submittedName>
        <fullName evidence="11">Chemotaxis protein</fullName>
    </submittedName>
</protein>
<dbReference type="OrthoDB" id="243053at2"/>
<comment type="caution">
    <text evidence="11">The sequence shown here is derived from an EMBL/GenBank/DDBJ whole genome shotgun (WGS) entry which is preliminary data.</text>
</comment>
<dbReference type="SMART" id="SM00283">
    <property type="entry name" value="MA"/>
    <property type="match status" value="1"/>
</dbReference>
<evidence type="ECO:0000256" key="5">
    <source>
        <dbReference type="ARBA" id="ARBA00023136"/>
    </source>
</evidence>
<dbReference type="SUPFAM" id="SSF103190">
    <property type="entry name" value="Sensory domain-like"/>
    <property type="match status" value="1"/>
</dbReference>
<dbReference type="SUPFAM" id="SSF58104">
    <property type="entry name" value="Methyl-accepting chemotaxis protein (MCP) signaling domain"/>
    <property type="match status" value="1"/>
</dbReference>
<keyword evidence="5 9" id="KW-0472">Membrane</keyword>
<dbReference type="Gene3D" id="6.10.340.10">
    <property type="match status" value="1"/>
</dbReference>
<dbReference type="GO" id="GO:0005886">
    <property type="term" value="C:plasma membrane"/>
    <property type="evidence" value="ECO:0007669"/>
    <property type="project" value="UniProtKB-SubCell"/>
</dbReference>
<name>A0A0K9FGY9_9BACI</name>
<feature type="coiled-coil region" evidence="8">
    <location>
        <begin position="287"/>
        <end position="334"/>
    </location>
</feature>
<evidence type="ECO:0000256" key="3">
    <source>
        <dbReference type="ARBA" id="ARBA00022692"/>
    </source>
</evidence>